<proteinExistence type="evidence at transcript level"/>
<protein>
    <submittedName>
        <fullName evidence="1">Putative lipocalin-2 14 lipocalin</fullName>
    </submittedName>
</protein>
<name>A0A131XKT7_9ACAR</name>
<dbReference type="InterPro" id="IPR002970">
    <property type="entry name" value="Tick_his-bd"/>
</dbReference>
<accession>A0A131XKT7</accession>
<dbReference type="GO" id="GO:0030682">
    <property type="term" value="P:symbiont-mediated perturbation of host defenses"/>
    <property type="evidence" value="ECO:0007669"/>
    <property type="project" value="InterPro"/>
</dbReference>
<dbReference type="Pfam" id="PF02098">
    <property type="entry name" value="His_binding"/>
    <property type="match status" value="1"/>
</dbReference>
<dbReference type="GO" id="GO:0043176">
    <property type="term" value="F:amine binding"/>
    <property type="evidence" value="ECO:0007669"/>
    <property type="project" value="InterPro"/>
</dbReference>
<reference evidence="1" key="1">
    <citation type="journal article" date="2017" name="Ticks Tick Borne Dis.">
        <title>An insight into the sialome of Hyalomma excavatum.</title>
        <authorList>
            <person name="Ribeiro J.M."/>
            <person name="Slovak M."/>
            <person name="Francischetti I.M."/>
        </authorList>
    </citation>
    <scope>NUCLEOTIDE SEQUENCE</scope>
    <source>
        <strain evidence="1">Samish</strain>
        <tissue evidence="1">Salivary glands</tissue>
    </source>
</reference>
<organism evidence="1">
    <name type="scientific">Hyalomma excavatum</name>
    <dbReference type="NCBI Taxonomy" id="257692"/>
    <lineage>
        <taxon>Eukaryota</taxon>
        <taxon>Metazoa</taxon>
        <taxon>Ecdysozoa</taxon>
        <taxon>Arthropoda</taxon>
        <taxon>Chelicerata</taxon>
        <taxon>Arachnida</taxon>
        <taxon>Acari</taxon>
        <taxon>Parasitiformes</taxon>
        <taxon>Ixodida</taxon>
        <taxon>Ixodoidea</taxon>
        <taxon>Ixodidae</taxon>
        <taxon>Hyalomminae</taxon>
        <taxon>Hyalomma</taxon>
    </lineage>
</organism>
<feature type="non-terminal residue" evidence="1">
    <location>
        <position position="1"/>
    </location>
</feature>
<dbReference type="AlphaFoldDB" id="A0A131XKT7"/>
<sequence>FTIAFLLGLDHGSSSKAQDVGVPMDPNLGNLKKALNSTEPVWLLKRSFRERDTCLYYQLTNITGNQYRYQQYFNVERTKIGPQVIFLVLYEQSQKAMVNISNTPSGRAATYMLEFLDNTEMCGIVTLTHGNKRRCQQYVRNSTIRGARPNCDGAYRATMWRATELPGLPLGV</sequence>
<dbReference type="EMBL" id="GEFH01001404">
    <property type="protein sequence ID" value="JAP67177.1"/>
    <property type="molecule type" value="mRNA"/>
</dbReference>
<dbReference type="InterPro" id="IPR012674">
    <property type="entry name" value="Calycin"/>
</dbReference>
<dbReference type="SUPFAM" id="SSF50814">
    <property type="entry name" value="Lipocalins"/>
    <property type="match status" value="1"/>
</dbReference>
<evidence type="ECO:0000313" key="1">
    <source>
        <dbReference type="EMBL" id="JAP67177.1"/>
    </source>
</evidence>